<accession>A7SD14</accession>
<dbReference type="KEGG" id="nve:5510022"/>
<proteinExistence type="predicted"/>
<dbReference type="HOGENOM" id="CLU_077238_0_0_1"/>
<dbReference type="Pfam" id="PF10213">
    <property type="entry name" value="MRP-S28"/>
    <property type="match status" value="1"/>
</dbReference>
<dbReference type="GO" id="GO:0005763">
    <property type="term" value="C:mitochondrial small ribosomal subunit"/>
    <property type="evidence" value="ECO:0000318"/>
    <property type="project" value="GO_Central"/>
</dbReference>
<dbReference type="PANTHER" id="PTHR13490:SF0">
    <property type="entry name" value="SMALL RIBOSOMAL SUBUNIT PROTEIN MS35"/>
    <property type="match status" value="1"/>
</dbReference>
<evidence type="ECO:0000259" key="1">
    <source>
        <dbReference type="Pfam" id="PF10213"/>
    </source>
</evidence>
<dbReference type="InterPro" id="IPR019349">
    <property type="entry name" value="Ribosomal_mS35_mit"/>
</dbReference>
<dbReference type="Proteomes" id="UP000001593">
    <property type="component" value="Unassembled WGS sequence"/>
</dbReference>
<dbReference type="PANTHER" id="PTHR13490">
    <property type="entry name" value="MITOCHONDRIAL 28S RIBOSOMAL PROTEIN S28"/>
    <property type="match status" value="1"/>
</dbReference>
<sequence>MKPESTDWPSVFSGPQTYNPAIIPVFLRMGRRKHNRLDNFPQRTMANLELMKIPNFFHLSPPAIERHCQALKPLCKPWPKDLDPSLRPLRVITRNYLFAGPSLHHPGSKKVKLQVFLKDLILDDHARTKLIELVGERYNPVDDSLTIITDRCPTRQQNKDYALYLMTVLYNEAWKIEPWETEASNEISDDESDEPIRKRRNAIRLRLVGDELYRFNKYGKGFKLHVKVKV</sequence>
<dbReference type="FunCoup" id="A7SD14">
    <property type="interactions" value="262"/>
</dbReference>
<dbReference type="STRING" id="45351.A7SD14"/>
<evidence type="ECO:0000313" key="2">
    <source>
        <dbReference type="EMBL" id="EDO38413.1"/>
    </source>
</evidence>
<dbReference type="GO" id="GO:0032543">
    <property type="term" value="P:mitochondrial translation"/>
    <property type="evidence" value="ECO:0007669"/>
    <property type="project" value="InterPro"/>
</dbReference>
<dbReference type="InParanoid" id="A7SD14"/>
<dbReference type="PhylomeDB" id="A7SD14"/>
<dbReference type="InterPro" id="IPR039848">
    <property type="entry name" value="Ribosomal_mS35_mt"/>
</dbReference>
<dbReference type="eggNOG" id="KOG3933">
    <property type="taxonomic scope" value="Eukaryota"/>
</dbReference>
<name>A7SD14_NEMVE</name>
<evidence type="ECO:0000313" key="3">
    <source>
        <dbReference type="Proteomes" id="UP000001593"/>
    </source>
</evidence>
<dbReference type="EMBL" id="DS469626">
    <property type="protein sequence ID" value="EDO38413.1"/>
    <property type="molecule type" value="Genomic_DNA"/>
</dbReference>
<reference evidence="2 3" key="1">
    <citation type="journal article" date="2007" name="Science">
        <title>Sea anemone genome reveals ancestral eumetazoan gene repertoire and genomic organization.</title>
        <authorList>
            <person name="Putnam N.H."/>
            <person name="Srivastava M."/>
            <person name="Hellsten U."/>
            <person name="Dirks B."/>
            <person name="Chapman J."/>
            <person name="Salamov A."/>
            <person name="Terry A."/>
            <person name="Shapiro H."/>
            <person name="Lindquist E."/>
            <person name="Kapitonov V.V."/>
            <person name="Jurka J."/>
            <person name="Genikhovich G."/>
            <person name="Grigoriev I.V."/>
            <person name="Lucas S.M."/>
            <person name="Steele R.E."/>
            <person name="Finnerty J.R."/>
            <person name="Technau U."/>
            <person name="Martindale M.Q."/>
            <person name="Rokhsar D.S."/>
        </authorList>
    </citation>
    <scope>NUCLEOTIDE SEQUENCE [LARGE SCALE GENOMIC DNA]</scope>
    <source>
        <strain evidence="3">CH2 X CH6</strain>
    </source>
</reference>
<keyword evidence="3" id="KW-1185">Reference proteome</keyword>
<dbReference type="AlphaFoldDB" id="A7SD14"/>
<gene>
    <name evidence="2" type="ORF">NEMVEDRAFT_v1g210365</name>
</gene>
<protein>
    <recommendedName>
        <fullName evidence="1">Small ribosomal subunit protein mS35 mitochondrial conserved domain-containing protein</fullName>
    </recommendedName>
</protein>
<organism evidence="2 3">
    <name type="scientific">Nematostella vectensis</name>
    <name type="common">Starlet sea anemone</name>
    <dbReference type="NCBI Taxonomy" id="45351"/>
    <lineage>
        <taxon>Eukaryota</taxon>
        <taxon>Metazoa</taxon>
        <taxon>Cnidaria</taxon>
        <taxon>Anthozoa</taxon>
        <taxon>Hexacorallia</taxon>
        <taxon>Actiniaria</taxon>
        <taxon>Edwardsiidae</taxon>
        <taxon>Nematostella</taxon>
    </lineage>
</organism>
<dbReference type="OMA" id="RANIELM"/>
<dbReference type="GO" id="GO:0003735">
    <property type="term" value="F:structural constituent of ribosome"/>
    <property type="evidence" value="ECO:0000318"/>
    <property type="project" value="GO_Central"/>
</dbReference>
<feature type="domain" description="Small ribosomal subunit protein mS35 mitochondrial conserved" evidence="1">
    <location>
        <begin position="104"/>
        <end position="175"/>
    </location>
</feature>